<dbReference type="Proteomes" id="UP001183226">
    <property type="component" value="Unassembled WGS sequence"/>
</dbReference>
<comment type="caution">
    <text evidence="2">The sequence shown here is derived from an EMBL/GenBank/DDBJ whole genome shotgun (WGS) entry which is preliminary data.</text>
</comment>
<dbReference type="RefSeq" id="WP_311547610.1">
    <property type="nucleotide sequence ID" value="NZ_JAVREK010000035.1"/>
</dbReference>
<keyword evidence="1" id="KW-1133">Transmembrane helix</keyword>
<keyword evidence="1" id="KW-0472">Membrane</keyword>
<dbReference type="EMBL" id="JAVREK010000035">
    <property type="protein sequence ID" value="MDT0305094.1"/>
    <property type="molecule type" value="Genomic_DNA"/>
</dbReference>
<feature type="transmembrane region" description="Helical" evidence="1">
    <location>
        <begin position="6"/>
        <end position="28"/>
    </location>
</feature>
<sequence length="67" mass="7160">MTEFDLFLLAGTATVALLLALGVLAGVAGVRRREVSRRVDDLTEQATTGDIDALITAIRTDDEGQTR</sequence>
<protein>
    <submittedName>
        <fullName evidence="2">Uncharacterized protein</fullName>
    </submittedName>
</protein>
<evidence type="ECO:0000313" key="3">
    <source>
        <dbReference type="Proteomes" id="UP001183226"/>
    </source>
</evidence>
<keyword evidence="1" id="KW-0812">Transmembrane</keyword>
<evidence type="ECO:0000256" key="1">
    <source>
        <dbReference type="SAM" id="Phobius"/>
    </source>
</evidence>
<keyword evidence="3" id="KW-1185">Reference proteome</keyword>
<evidence type="ECO:0000313" key="2">
    <source>
        <dbReference type="EMBL" id="MDT0305094.1"/>
    </source>
</evidence>
<organism evidence="2 3">
    <name type="scientific">Streptomonospora wellingtoniae</name>
    <dbReference type="NCBI Taxonomy" id="3075544"/>
    <lineage>
        <taxon>Bacteria</taxon>
        <taxon>Bacillati</taxon>
        <taxon>Actinomycetota</taxon>
        <taxon>Actinomycetes</taxon>
        <taxon>Streptosporangiales</taxon>
        <taxon>Nocardiopsidaceae</taxon>
        <taxon>Streptomonospora</taxon>
    </lineage>
</organism>
<proteinExistence type="predicted"/>
<name>A0ABU2L0L6_9ACTN</name>
<accession>A0ABU2L0L6</accession>
<gene>
    <name evidence="2" type="ORF">RM446_23470</name>
</gene>
<reference evidence="3" key="1">
    <citation type="submission" date="2023-07" db="EMBL/GenBank/DDBJ databases">
        <title>30 novel species of actinomycetes from the DSMZ collection.</title>
        <authorList>
            <person name="Nouioui I."/>
        </authorList>
    </citation>
    <scope>NUCLEOTIDE SEQUENCE [LARGE SCALE GENOMIC DNA]</scope>
    <source>
        <strain evidence="3">DSM 45055</strain>
    </source>
</reference>